<evidence type="ECO:0000259" key="8">
    <source>
        <dbReference type="PROSITE" id="PS50928"/>
    </source>
</evidence>
<dbReference type="AlphaFoldDB" id="A0A949NHY3"/>
<dbReference type="CDD" id="cd06261">
    <property type="entry name" value="TM_PBP2"/>
    <property type="match status" value="1"/>
</dbReference>
<evidence type="ECO:0000313" key="9">
    <source>
        <dbReference type="EMBL" id="MBU9736860.1"/>
    </source>
</evidence>
<keyword evidence="4 7" id="KW-0812">Transmembrane</keyword>
<dbReference type="SUPFAM" id="SSF161098">
    <property type="entry name" value="MetI-like"/>
    <property type="match status" value="1"/>
</dbReference>
<keyword evidence="10" id="KW-1185">Reference proteome</keyword>
<evidence type="ECO:0000256" key="6">
    <source>
        <dbReference type="ARBA" id="ARBA00023136"/>
    </source>
</evidence>
<evidence type="ECO:0000256" key="5">
    <source>
        <dbReference type="ARBA" id="ARBA00022989"/>
    </source>
</evidence>
<gene>
    <name evidence="9" type="ORF">KTH89_09945</name>
</gene>
<evidence type="ECO:0000256" key="2">
    <source>
        <dbReference type="ARBA" id="ARBA00022448"/>
    </source>
</evidence>
<keyword evidence="3" id="KW-1003">Cell membrane</keyword>
<accession>A0A949NHY3</accession>
<evidence type="ECO:0000256" key="3">
    <source>
        <dbReference type="ARBA" id="ARBA00022475"/>
    </source>
</evidence>
<dbReference type="Proteomes" id="UP000712157">
    <property type="component" value="Unassembled WGS sequence"/>
</dbReference>
<dbReference type="EMBL" id="JAHQCW010000014">
    <property type="protein sequence ID" value="MBU9736860.1"/>
    <property type="molecule type" value="Genomic_DNA"/>
</dbReference>
<evidence type="ECO:0000256" key="4">
    <source>
        <dbReference type="ARBA" id="ARBA00022692"/>
    </source>
</evidence>
<evidence type="ECO:0000256" key="1">
    <source>
        <dbReference type="ARBA" id="ARBA00004651"/>
    </source>
</evidence>
<feature type="transmembrane region" description="Helical" evidence="7">
    <location>
        <begin position="181"/>
        <end position="203"/>
    </location>
</feature>
<dbReference type="RefSeq" id="WP_158344137.1">
    <property type="nucleotide sequence ID" value="NZ_JAHQCW010000014.1"/>
</dbReference>
<feature type="domain" description="ABC transmembrane type-1" evidence="8">
    <location>
        <begin position="71"/>
        <end position="260"/>
    </location>
</feature>
<evidence type="ECO:0000256" key="7">
    <source>
        <dbReference type="RuleBase" id="RU363032"/>
    </source>
</evidence>
<feature type="transmembrane region" description="Helical" evidence="7">
    <location>
        <begin position="237"/>
        <end position="258"/>
    </location>
</feature>
<keyword evidence="5 7" id="KW-1133">Transmembrane helix</keyword>
<organism evidence="9 10">
    <name type="scientific">Diplocloster agilis</name>
    <dbReference type="NCBI Taxonomy" id="2850323"/>
    <lineage>
        <taxon>Bacteria</taxon>
        <taxon>Bacillati</taxon>
        <taxon>Bacillota</taxon>
        <taxon>Clostridia</taxon>
        <taxon>Lachnospirales</taxon>
        <taxon>Lachnospiraceae</taxon>
        <taxon>Diplocloster</taxon>
    </lineage>
</organism>
<dbReference type="GO" id="GO:0005886">
    <property type="term" value="C:plasma membrane"/>
    <property type="evidence" value="ECO:0007669"/>
    <property type="project" value="UniProtKB-SubCell"/>
</dbReference>
<protein>
    <submittedName>
        <fullName evidence="9">Carbohydrate ABC transporter permease</fullName>
    </submittedName>
</protein>
<keyword evidence="6 7" id="KW-0472">Membrane</keyword>
<dbReference type="InterPro" id="IPR000515">
    <property type="entry name" value="MetI-like"/>
</dbReference>
<feature type="transmembrane region" description="Helical" evidence="7">
    <location>
        <begin position="105"/>
        <end position="125"/>
    </location>
</feature>
<name>A0A949NHY3_9FIRM</name>
<comment type="caution">
    <text evidence="9">The sequence shown here is derived from an EMBL/GenBank/DDBJ whole genome shotgun (WGS) entry which is preliminary data.</text>
</comment>
<sequence length="275" mass="30675">MVTNKRTVWNICKEIFAWVLSLLILVPMVVILFNALKTSGEAINMSIAPPSKLHWENFGEVWRVGNILRSYINSLIVSVFPVLISVLCASMCAYVLARRKTKGNLAIYTYFALGLMFPISMVTVVKVTKLLSIYNTQLGVVLVYTALILPLSVFLFYGFLNSIPKELDEAAIVDGAGALRIFFQVIFPMLKPVTVTVIMINFLNCWNEFTIPLYMLPDPDKAVVVQQVYNFYGTFTASWNLVSVTILYAIVPVLLVYICGQKYIISGMVAGAVKG</sequence>
<feature type="transmembrane region" description="Helical" evidence="7">
    <location>
        <begin position="137"/>
        <end position="160"/>
    </location>
</feature>
<dbReference type="InterPro" id="IPR035906">
    <property type="entry name" value="MetI-like_sf"/>
</dbReference>
<keyword evidence="2 7" id="KW-0813">Transport</keyword>
<comment type="similarity">
    <text evidence="7">Belongs to the binding-protein-dependent transport system permease family.</text>
</comment>
<feature type="transmembrane region" description="Helical" evidence="7">
    <location>
        <begin position="15"/>
        <end position="36"/>
    </location>
</feature>
<dbReference type="Pfam" id="PF00528">
    <property type="entry name" value="BPD_transp_1"/>
    <property type="match status" value="1"/>
</dbReference>
<dbReference type="Gene3D" id="1.10.3720.10">
    <property type="entry name" value="MetI-like"/>
    <property type="match status" value="1"/>
</dbReference>
<dbReference type="GO" id="GO:0055085">
    <property type="term" value="P:transmembrane transport"/>
    <property type="evidence" value="ECO:0007669"/>
    <property type="project" value="InterPro"/>
</dbReference>
<comment type="subcellular location">
    <subcellularLocation>
        <location evidence="1 7">Cell membrane</location>
        <topology evidence="1 7">Multi-pass membrane protein</topology>
    </subcellularLocation>
</comment>
<reference evidence="9" key="1">
    <citation type="submission" date="2021-06" db="EMBL/GenBank/DDBJ databases">
        <title>Description of novel taxa of the family Lachnospiraceae.</title>
        <authorList>
            <person name="Chaplin A.V."/>
            <person name="Sokolova S.R."/>
            <person name="Pikina A.P."/>
            <person name="Korzhanova M."/>
            <person name="Belova V."/>
            <person name="Korostin D."/>
            <person name="Efimov B.A."/>
        </authorList>
    </citation>
    <scope>NUCLEOTIDE SEQUENCE</scope>
    <source>
        <strain evidence="9">ASD5720</strain>
    </source>
</reference>
<dbReference type="PANTHER" id="PTHR43744:SF3">
    <property type="entry name" value="LACTOSE TRANSPORT SYSTEM PERMEASE PROTEIN LACG"/>
    <property type="match status" value="1"/>
</dbReference>
<evidence type="ECO:0000313" key="10">
    <source>
        <dbReference type="Proteomes" id="UP000712157"/>
    </source>
</evidence>
<proteinExistence type="inferred from homology"/>
<dbReference type="PANTHER" id="PTHR43744">
    <property type="entry name" value="ABC TRANSPORTER PERMEASE PROTEIN MG189-RELATED-RELATED"/>
    <property type="match status" value="1"/>
</dbReference>
<dbReference type="PROSITE" id="PS50928">
    <property type="entry name" value="ABC_TM1"/>
    <property type="match status" value="1"/>
</dbReference>
<feature type="transmembrane region" description="Helical" evidence="7">
    <location>
        <begin position="71"/>
        <end position="96"/>
    </location>
</feature>